<keyword evidence="1" id="KW-1133">Transmembrane helix</keyword>
<comment type="caution">
    <text evidence="3">The sequence shown here is derived from an EMBL/GenBank/DDBJ whole genome shotgun (WGS) entry which is preliminary data.</text>
</comment>
<keyword evidence="2" id="KW-0732">Signal</keyword>
<evidence type="ECO:0000256" key="1">
    <source>
        <dbReference type="SAM" id="Phobius"/>
    </source>
</evidence>
<keyword evidence="1" id="KW-0472">Membrane</keyword>
<feature type="signal peptide" evidence="2">
    <location>
        <begin position="1"/>
        <end position="22"/>
    </location>
</feature>
<accession>A0A1G1ZGJ6</accession>
<feature type="chain" id="PRO_5009581796" evidence="2">
    <location>
        <begin position="23"/>
        <end position="112"/>
    </location>
</feature>
<evidence type="ECO:0000256" key="2">
    <source>
        <dbReference type="SAM" id="SignalP"/>
    </source>
</evidence>
<dbReference type="InterPro" id="IPR043993">
    <property type="entry name" value="T4SS_pilin"/>
</dbReference>
<gene>
    <name evidence="3" type="ORF">A3B92_03280</name>
</gene>
<sequence length="112" mass="12191">MKNLNKKLIIAALTYFPAVALAVTPPGGVPQTQVQDVNQVYNIIKNVVSWIGALFFAVLVAYYFYAAYLYLTSAGDEGKLTEAKNNLIYAIVATVIGLLAYSIVGIVQNFIK</sequence>
<feature type="transmembrane region" description="Helical" evidence="1">
    <location>
        <begin position="46"/>
        <end position="66"/>
    </location>
</feature>
<dbReference type="STRING" id="1798404.A3B92_03280"/>
<evidence type="ECO:0000313" key="3">
    <source>
        <dbReference type="EMBL" id="OGY63645.1"/>
    </source>
</evidence>
<reference evidence="3 4" key="1">
    <citation type="journal article" date="2016" name="Nat. Commun.">
        <title>Thousands of microbial genomes shed light on interconnected biogeochemical processes in an aquifer system.</title>
        <authorList>
            <person name="Anantharaman K."/>
            <person name="Brown C.T."/>
            <person name="Hug L.A."/>
            <person name="Sharon I."/>
            <person name="Castelle C.J."/>
            <person name="Probst A.J."/>
            <person name="Thomas B.C."/>
            <person name="Singh A."/>
            <person name="Wilkins M.J."/>
            <person name="Karaoz U."/>
            <person name="Brodie E.L."/>
            <person name="Williams K.H."/>
            <person name="Hubbard S.S."/>
            <person name="Banfield J.F."/>
        </authorList>
    </citation>
    <scope>NUCLEOTIDE SEQUENCE [LARGE SCALE GENOMIC DNA]</scope>
</reference>
<protein>
    <submittedName>
        <fullName evidence="3">Uncharacterized protein</fullName>
    </submittedName>
</protein>
<organism evidence="3 4">
    <name type="scientific">Candidatus Harrisonbacteria bacterium RIFCSPHIGHO2_02_FULL_42_16</name>
    <dbReference type="NCBI Taxonomy" id="1798404"/>
    <lineage>
        <taxon>Bacteria</taxon>
        <taxon>Candidatus Harrisoniibacteriota</taxon>
    </lineage>
</organism>
<proteinExistence type="predicted"/>
<feature type="transmembrane region" description="Helical" evidence="1">
    <location>
        <begin position="87"/>
        <end position="111"/>
    </location>
</feature>
<dbReference type="EMBL" id="MHJG01000020">
    <property type="protein sequence ID" value="OGY63645.1"/>
    <property type="molecule type" value="Genomic_DNA"/>
</dbReference>
<keyword evidence="1" id="KW-0812">Transmembrane</keyword>
<dbReference type="Pfam" id="PF18895">
    <property type="entry name" value="T4SS_pilin"/>
    <property type="match status" value="1"/>
</dbReference>
<evidence type="ECO:0000313" key="4">
    <source>
        <dbReference type="Proteomes" id="UP000177960"/>
    </source>
</evidence>
<dbReference type="Proteomes" id="UP000177960">
    <property type="component" value="Unassembled WGS sequence"/>
</dbReference>
<dbReference type="AlphaFoldDB" id="A0A1G1ZGJ6"/>
<name>A0A1G1ZGJ6_9BACT</name>